<evidence type="ECO:0000313" key="8">
    <source>
        <dbReference type="EMBL" id="KAJ9133689.1"/>
    </source>
</evidence>
<dbReference type="PANTHER" id="PTHR31845">
    <property type="entry name" value="FINGER DOMAIN PROTEIN, PUTATIVE-RELATED"/>
    <property type="match status" value="1"/>
</dbReference>
<proteinExistence type="predicted"/>
<comment type="caution">
    <text evidence="8">The sequence shown here is derived from an EMBL/GenBank/DDBJ whole genome shotgun (WGS) entry which is preliminary data.</text>
</comment>
<name>A0AA38R9S6_9PEZI</name>
<evidence type="ECO:0000256" key="5">
    <source>
        <dbReference type="ARBA" id="ARBA00023242"/>
    </source>
</evidence>
<dbReference type="PANTHER" id="PTHR31845:SF32">
    <property type="entry name" value="MISCELLANEOUS ZN(II)2CYS6 TRANSCRIPTION FACTOR (EUROFUNG)-RELATED"/>
    <property type="match status" value="1"/>
</dbReference>
<dbReference type="InterPro" id="IPR051089">
    <property type="entry name" value="prtT"/>
</dbReference>
<evidence type="ECO:0000256" key="2">
    <source>
        <dbReference type="ARBA" id="ARBA00023015"/>
    </source>
</evidence>
<keyword evidence="4" id="KW-0804">Transcription</keyword>
<keyword evidence="3" id="KW-0238">DNA-binding</keyword>
<dbReference type="PROSITE" id="PS00463">
    <property type="entry name" value="ZN2_CY6_FUNGAL_1"/>
    <property type="match status" value="1"/>
</dbReference>
<dbReference type="InterPro" id="IPR036864">
    <property type="entry name" value="Zn2-C6_fun-type_DNA-bd_sf"/>
</dbReference>
<feature type="region of interest" description="Disordered" evidence="6">
    <location>
        <begin position="85"/>
        <end position="135"/>
    </location>
</feature>
<dbReference type="GO" id="GO:0000981">
    <property type="term" value="F:DNA-binding transcription factor activity, RNA polymerase II-specific"/>
    <property type="evidence" value="ECO:0007669"/>
    <property type="project" value="InterPro"/>
</dbReference>
<keyword evidence="2" id="KW-0805">Transcription regulation</keyword>
<feature type="region of interest" description="Disordered" evidence="6">
    <location>
        <begin position="52"/>
        <end position="71"/>
    </location>
</feature>
<evidence type="ECO:0000256" key="3">
    <source>
        <dbReference type="ARBA" id="ARBA00023125"/>
    </source>
</evidence>
<comment type="subcellular location">
    <subcellularLocation>
        <location evidence="1">Nucleus</location>
    </subcellularLocation>
</comment>
<protein>
    <recommendedName>
        <fullName evidence="7">Zn(2)-C6 fungal-type domain-containing protein</fullName>
    </recommendedName>
</protein>
<gene>
    <name evidence="8" type="ORF">NKR23_g10582</name>
</gene>
<dbReference type="Gene3D" id="4.10.240.10">
    <property type="entry name" value="Zn(2)-C6 fungal-type DNA-binding domain"/>
    <property type="match status" value="1"/>
</dbReference>
<feature type="compositionally biased region" description="Polar residues" evidence="6">
    <location>
        <begin position="110"/>
        <end position="122"/>
    </location>
</feature>
<keyword evidence="5" id="KW-0539">Nucleus</keyword>
<dbReference type="GO" id="GO:0000976">
    <property type="term" value="F:transcription cis-regulatory region binding"/>
    <property type="evidence" value="ECO:0007669"/>
    <property type="project" value="TreeGrafter"/>
</dbReference>
<evidence type="ECO:0000256" key="6">
    <source>
        <dbReference type="SAM" id="MobiDB-lite"/>
    </source>
</evidence>
<organism evidence="8 9">
    <name type="scientific">Pleurostoma richardsiae</name>
    <dbReference type="NCBI Taxonomy" id="41990"/>
    <lineage>
        <taxon>Eukaryota</taxon>
        <taxon>Fungi</taxon>
        <taxon>Dikarya</taxon>
        <taxon>Ascomycota</taxon>
        <taxon>Pezizomycotina</taxon>
        <taxon>Sordariomycetes</taxon>
        <taxon>Sordariomycetidae</taxon>
        <taxon>Calosphaeriales</taxon>
        <taxon>Pleurostomataceae</taxon>
        <taxon>Pleurostoma</taxon>
    </lineage>
</organism>
<keyword evidence="9" id="KW-1185">Reference proteome</keyword>
<dbReference type="GO" id="GO:0005634">
    <property type="term" value="C:nucleus"/>
    <property type="evidence" value="ECO:0007669"/>
    <property type="project" value="UniProtKB-SubCell"/>
</dbReference>
<dbReference type="Proteomes" id="UP001174694">
    <property type="component" value="Unassembled WGS sequence"/>
</dbReference>
<accession>A0AA38R9S6</accession>
<evidence type="ECO:0000256" key="1">
    <source>
        <dbReference type="ARBA" id="ARBA00004123"/>
    </source>
</evidence>
<feature type="domain" description="Zn(2)-C6 fungal-type" evidence="7">
    <location>
        <begin position="21"/>
        <end position="51"/>
    </location>
</feature>
<evidence type="ECO:0000256" key="4">
    <source>
        <dbReference type="ARBA" id="ARBA00023163"/>
    </source>
</evidence>
<evidence type="ECO:0000313" key="9">
    <source>
        <dbReference type="Proteomes" id="UP001174694"/>
    </source>
</evidence>
<dbReference type="GO" id="GO:0008270">
    <property type="term" value="F:zinc ion binding"/>
    <property type="evidence" value="ECO:0007669"/>
    <property type="project" value="InterPro"/>
</dbReference>
<dbReference type="AlphaFoldDB" id="A0AA38R9S6"/>
<dbReference type="InterPro" id="IPR001138">
    <property type="entry name" value="Zn2Cys6_DnaBD"/>
</dbReference>
<reference evidence="8" key="1">
    <citation type="submission" date="2022-07" db="EMBL/GenBank/DDBJ databases">
        <title>Fungi with potential for degradation of polypropylene.</title>
        <authorList>
            <person name="Gostincar C."/>
        </authorList>
    </citation>
    <scope>NUCLEOTIDE SEQUENCE</scope>
    <source>
        <strain evidence="8">EXF-13308</strain>
    </source>
</reference>
<evidence type="ECO:0000259" key="7">
    <source>
        <dbReference type="PROSITE" id="PS00463"/>
    </source>
</evidence>
<dbReference type="EMBL" id="JANBVO010000048">
    <property type="protein sequence ID" value="KAJ9133689.1"/>
    <property type="molecule type" value="Genomic_DNA"/>
</dbReference>
<sequence>MEVEPGETPASAAPRIQSRKACTNCARVKCKCIPRADDIRCERCHRLGKTCVPSATAKPRGPKRGAASRSARLEEKLDGLVALLQARKVPTTPNHGDRASSYELDDGADSPSTSQSFVSTPSIDEGYPDEPSPLQADESLSRFREEMITFTPYVYIPADMTSLQVRQSYPFLWLNIMSVASKSVKARNSLSLQTRRIIIERVVAGGERSLDLLFGILTFVNWVHLFPMDKQFASLASQLAVSLIWDLGLHMPPPEHPARFPPDFNAAKRPQQSTRKERTIEEQRAVLGAFVVTSMLSQTLKSADGFRWSPYLDEYLDDISQQSTIPQDKVLVRQVRMQLIVNQFRYSSWRIKNMEIPTAWVDVLQLQLDDITSGIEGTSSAFGGESTLLGFYYYTTLIIREWITVKSPIPRHEPDLKRYEVYQRCVSSIKAWLDIFFSMPLHTYASVPCSTYCQLCYVVLFLHQITTNRDPAWHPAAAQDVVDPLHTVDSIIHIFEQMKAAAVTGAPGGVEDQALSLGIKKFQVLKSTWHSEMVPQDEGQSAAQESEISDGYEMPFLADPLGSFSFHVLPSMLDDIT</sequence>